<evidence type="ECO:0000313" key="1">
    <source>
        <dbReference type="EMBL" id="CRK92859.1"/>
    </source>
</evidence>
<dbReference type="AlphaFoldDB" id="A0A1J1HY31"/>
<dbReference type="EMBL" id="CVRI01000035">
    <property type="protein sequence ID" value="CRK92859.1"/>
    <property type="molecule type" value="Genomic_DNA"/>
</dbReference>
<organism evidence="1 2">
    <name type="scientific">Clunio marinus</name>
    <dbReference type="NCBI Taxonomy" id="568069"/>
    <lineage>
        <taxon>Eukaryota</taxon>
        <taxon>Metazoa</taxon>
        <taxon>Ecdysozoa</taxon>
        <taxon>Arthropoda</taxon>
        <taxon>Hexapoda</taxon>
        <taxon>Insecta</taxon>
        <taxon>Pterygota</taxon>
        <taxon>Neoptera</taxon>
        <taxon>Endopterygota</taxon>
        <taxon>Diptera</taxon>
        <taxon>Nematocera</taxon>
        <taxon>Chironomoidea</taxon>
        <taxon>Chironomidae</taxon>
        <taxon>Clunio</taxon>
    </lineage>
</organism>
<reference evidence="1 2" key="1">
    <citation type="submission" date="2015-04" db="EMBL/GenBank/DDBJ databases">
        <authorList>
            <person name="Syromyatnikov M.Y."/>
            <person name="Popov V.N."/>
        </authorList>
    </citation>
    <scope>NUCLEOTIDE SEQUENCE [LARGE SCALE GENOMIC DNA]</scope>
</reference>
<name>A0A1J1HY31_9DIPT</name>
<proteinExistence type="predicted"/>
<evidence type="ECO:0000313" key="2">
    <source>
        <dbReference type="Proteomes" id="UP000183832"/>
    </source>
</evidence>
<accession>A0A1J1HY31</accession>
<sequence>MLRCSTPFLIIKCSIPNDDFKRGQTRIYAEKSLIEDIKKNLSKYPKFRISKRFFRYLTFDHLRFKLPQNSCNKSLKTSKWYCNMDNVLT</sequence>
<dbReference type="Proteomes" id="UP000183832">
    <property type="component" value="Unassembled WGS sequence"/>
</dbReference>
<protein>
    <submittedName>
        <fullName evidence="1">CLUMA_CG006427, isoform A</fullName>
    </submittedName>
</protein>
<gene>
    <name evidence="1" type="ORF">CLUMA_CG006427</name>
</gene>
<keyword evidence="2" id="KW-1185">Reference proteome</keyword>